<dbReference type="InterPro" id="IPR023393">
    <property type="entry name" value="START-like_dom_sf"/>
</dbReference>
<keyword evidence="1" id="KW-1133">Transmembrane helix</keyword>
<feature type="transmembrane region" description="Helical" evidence="1">
    <location>
        <begin position="6"/>
        <end position="26"/>
    </location>
</feature>
<dbReference type="Gene3D" id="3.30.530.20">
    <property type="match status" value="1"/>
</dbReference>
<dbReference type="Proteomes" id="UP000306378">
    <property type="component" value="Unassembled WGS sequence"/>
</dbReference>
<keyword evidence="1" id="KW-0812">Transmembrane</keyword>
<evidence type="ECO:0000256" key="1">
    <source>
        <dbReference type="SAM" id="Phobius"/>
    </source>
</evidence>
<sequence length="196" mass="21389">MKQLVIVAAVLVVAGAVAGLIALAILRARVRKLLSARAEPESETLLDTLQSRRPTFEMTVVCRFHAPPERIYDALGEGAFSWFPLINGIRYQRGERGVGAMRTLDALLFAAVEQVTRAEPGRRLTVVGVRTSVPLVVLTYQQDFRLEPTADGGTDVSWTVGGRPAIFAFLPASWVAPFVRPFARFALGRLSTRVAA</sequence>
<dbReference type="InterPro" id="IPR019587">
    <property type="entry name" value="Polyketide_cyclase/dehydratase"/>
</dbReference>
<dbReference type="RefSeq" id="WP_138451998.1">
    <property type="nucleotide sequence ID" value="NZ_VBUT01000012.1"/>
</dbReference>
<evidence type="ECO:0000313" key="3">
    <source>
        <dbReference type="Proteomes" id="UP000306378"/>
    </source>
</evidence>
<comment type="caution">
    <text evidence="2">The sequence shown here is derived from an EMBL/GenBank/DDBJ whole genome shotgun (WGS) entry which is preliminary data.</text>
</comment>
<gene>
    <name evidence="2" type="ORF">FEK34_26035</name>
</gene>
<keyword evidence="1" id="KW-0472">Membrane</keyword>
<dbReference type="EMBL" id="VBUT01000012">
    <property type="protein sequence ID" value="TLF73563.1"/>
    <property type="molecule type" value="Genomic_DNA"/>
</dbReference>
<name>A0A5R8NDG5_9NOCA</name>
<evidence type="ECO:0000313" key="2">
    <source>
        <dbReference type="EMBL" id="TLF73563.1"/>
    </source>
</evidence>
<dbReference type="SUPFAM" id="SSF55961">
    <property type="entry name" value="Bet v1-like"/>
    <property type="match status" value="1"/>
</dbReference>
<organism evidence="2 3">
    <name type="scientific">Nocardia cyriacigeorgica</name>
    <dbReference type="NCBI Taxonomy" id="135487"/>
    <lineage>
        <taxon>Bacteria</taxon>
        <taxon>Bacillati</taxon>
        <taxon>Actinomycetota</taxon>
        <taxon>Actinomycetes</taxon>
        <taxon>Mycobacteriales</taxon>
        <taxon>Nocardiaceae</taxon>
        <taxon>Nocardia</taxon>
    </lineage>
</organism>
<proteinExistence type="predicted"/>
<dbReference type="AlphaFoldDB" id="A0A5R8NDG5"/>
<dbReference type="Pfam" id="PF10604">
    <property type="entry name" value="Polyketide_cyc2"/>
    <property type="match status" value="1"/>
</dbReference>
<accession>A0A5R8NDG5</accession>
<protein>
    <submittedName>
        <fullName evidence="2">SRPBCC family protein</fullName>
    </submittedName>
</protein>
<reference evidence="2 3" key="1">
    <citation type="submission" date="2019-05" db="EMBL/GenBank/DDBJ databases">
        <title>Genomes sequences of two Nocardia cyriacigeorgica environmental isolates, type strains Nocardia asteroides ATCC 19247 and Nocardia cyriacigeorgica DSM 44484.</title>
        <authorList>
            <person name="Vautrin F."/>
            <person name="Bergeron E."/>
            <person name="Dubost A."/>
            <person name="Abrouk D."/>
            <person name="Rodriguez Nava V."/>
            <person name="Pujic P."/>
        </authorList>
    </citation>
    <scope>NUCLEOTIDE SEQUENCE [LARGE SCALE GENOMIC DNA]</scope>
    <source>
        <strain evidence="2 3">EML 446</strain>
    </source>
</reference>